<dbReference type="InterPro" id="IPR029068">
    <property type="entry name" value="Glyas_Bleomycin-R_OHBP_Dase"/>
</dbReference>
<dbReference type="AlphaFoldDB" id="A0A368DZK8"/>
<protein>
    <submittedName>
        <fullName evidence="1">VOC family protein</fullName>
    </submittedName>
</protein>
<dbReference type="EMBL" id="QOQF01000013">
    <property type="protein sequence ID" value="RCL77054.1"/>
    <property type="molecule type" value="Genomic_DNA"/>
</dbReference>
<dbReference type="SUPFAM" id="SSF54593">
    <property type="entry name" value="Glyoxalase/Bleomycin resistance protein/Dihydroxybiphenyl dioxygenase"/>
    <property type="match status" value="1"/>
</dbReference>
<gene>
    <name evidence="1" type="ORF">DBW69_04390</name>
</gene>
<organism evidence="1 2">
    <name type="scientific">PS1 clade bacterium</name>
    <dbReference type="NCBI Taxonomy" id="2175152"/>
    <lineage>
        <taxon>Bacteria</taxon>
        <taxon>Pseudomonadati</taxon>
        <taxon>Pseudomonadota</taxon>
        <taxon>Alphaproteobacteria</taxon>
        <taxon>PS1 clade</taxon>
    </lineage>
</organism>
<evidence type="ECO:0000313" key="2">
    <source>
        <dbReference type="Proteomes" id="UP000252132"/>
    </source>
</evidence>
<dbReference type="Pfam" id="PF13669">
    <property type="entry name" value="Glyoxalase_4"/>
    <property type="match status" value="1"/>
</dbReference>
<dbReference type="Gene3D" id="3.10.180.10">
    <property type="entry name" value="2,3-Dihydroxybiphenyl 1,2-Dioxygenase, domain 1"/>
    <property type="match status" value="1"/>
</dbReference>
<sequence length="172" mass="18934">MLPENLFGPITQIGHLTDDIETTAAFWTQTSGIGPWTRMSGVSMATKMDGEPSDINIDVAITYKGDVQIELIKPLCDSPSPYLANKRAGLWGLHHVQFTTQDMNASVELAKSAGLELACTISQGGGVYNYLRGHGVWFEMIQASEELEMFFSMIKSACDDWDGKELIRDIAL</sequence>
<proteinExistence type="predicted"/>
<comment type="caution">
    <text evidence="1">The sequence shown here is derived from an EMBL/GenBank/DDBJ whole genome shotgun (WGS) entry which is preliminary data.</text>
</comment>
<evidence type="ECO:0000313" key="1">
    <source>
        <dbReference type="EMBL" id="RCL77054.1"/>
    </source>
</evidence>
<reference evidence="1 2" key="1">
    <citation type="journal article" date="2018" name="Microbiome">
        <title>Fine metagenomic profile of the Mediterranean stratified and mixed water columns revealed by assembly and recruitment.</title>
        <authorList>
            <person name="Haro-Moreno J.M."/>
            <person name="Lopez-Perez M."/>
            <person name="De La Torre J.R."/>
            <person name="Picazo A."/>
            <person name="Camacho A."/>
            <person name="Rodriguez-Valera F."/>
        </authorList>
    </citation>
    <scope>NUCLEOTIDE SEQUENCE [LARGE SCALE GENOMIC DNA]</scope>
    <source>
        <strain evidence="1">MED-G55</strain>
    </source>
</reference>
<dbReference type="Proteomes" id="UP000252132">
    <property type="component" value="Unassembled WGS sequence"/>
</dbReference>
<name>A0A368DZK8_9PROT</name>
<accession>A0A368DZK8</accession>